<proteinExistence type="predicted"/>
<feature type="domain" description="F-box associated beta-propeller type 1" evidence="2">
    <location>
        <begin position="416"/>
        <end position="585"/>
    </location>
</feature>
<evidence type="ECO:0000259" key="1">
    <source>
        <dbReference type="Pfam" id="PF00646"/>
    </source>
</evidence>
<dbReference type="Proteomes" id="UP000324897">
    <property type="component" value="Unassembled WGS sequence"/>
</dbReference>
<protein>
    <recommendedName>
        <fullName evidence="6">F-box domain-containing protein</fullName>
    </recommendedName>
</protein>
<sequence>MRDDFGGGETVPLAKPCRGLVLIRATDGGGYFVCNPCTGESLAIPDSGAPLKMTSYSRYLRIRRVDHPPFSRRVSYGLGYCTLRKEYKVVRLLSNPEVEGEDDRAPTGCEVFELGTPGYWRPSAKKPPLCSVKERDPAVFVNGHLHFLCCDGGITTFNISDETFGSLSPPPGFEDIAETSLTDLEGYLCVCYGEPDSDDPYHVWVLRDYNKDQWVNLCCIDRTGWPKSQRRLLKSLWIAPLSVYYSNGGPPKIMFGTGSCKVFAVGLDGGTPEILFTPDDTIIGRCEDNGIPALGPYEESLVPIGRTIEDMVLSSPKTKAWFDILKWLPTRTVLELSLVCREWRGMIMNDCFIQSHVIHANLKSSLRLMLVGDPRLGIYMDMKKWTGEDALRPDDGFVCSQPCHGLNVGSCNFWDFVCNPTIGYHEDIVFEDSDRTFFAGRIGLGFHMEFTKHVLVHITYKKKNMETRDYELQCKTRYVNEHQWHSIDPPSRPIAGTAPTFVDGKIYWMVDPDLGPVSPRCEMVAFDVMTEEFEVLQGPPCSHGSGRVTILQLQDALCVAFSDQARKTIDIWMMKPVGSWSLEYHIMLGKLSANTTPLADDPNDGRILLNTGWSLCYYDPKTAIFESIYTKDSTLTSDREFFPIIACHESLVCPLL</sequence>
<evidence type="ECO:0000313" key="5">
    <source>
        <dbReference type="Proteomes" id="UP000324897"/>
    </source>
</evidence>
<dbReference type="EMBL" id="RWGY01000558">
    <property type="protein sequence ID" value="TVU00683.1"/>
    <property type="molecule type" value="Genomic_DNA"/>
</dbReference>
<gene>
    <name evidence="4" type="ORF">EJB05_53891</name>
</gene>
<organism evidence="4 5">
    <name type="scientific">Eragrostis curvula</name>
    <name type="common">weeping love grass</name>
    <dbReference type="NCBI Taxonomy" id="38414"/>
    <lineage>
        <taxon>Eukaryota</taxon>
        <taxon>Viridiplantae</taxon>
        <taxon>Streptophyta</taxon>
        <taxon>Embryophyta</taxon>
        <taxon>Tracheophyta</taxon>
        <taxon>Spermatophyta</taxon>
        <taxon>Magnoliopsida</taxon>
        <taxon>Liliopsida</taxon>
        <taxon>Poales</taxon>
        <taxon>Poaceae</taxon>
        <taxon>PACMAD clade</taxon>
        <taxon>Chloridoideae</taxon>
        <taxon>Eragrostideae</taxon>
        <taxon>Eragrostidinae</taxon>
        <taxon>Eragrostis</taxon>
    </lineage>
</organism>
<dbReference type="Pfam" id="PF08268">
    <property type="entry name" value="FBA_3"/>
    <property type="match status" value="1"/>
</dbReference>
<dbReference type="InterPro" id="IPR050796">
    <property type="entry name" value="SCF_F-box_component"/>
</dbReference>
<evidence type="ECO:0000259" key="3">
    <source>
        <dbReference type="Pfam" id="PF08268"/>
    </source>
</evidence>
<dbReference type="NCBIfam" id="TIGR01640">
    <property type="entry name" value="F_box_assoc_1"/>
    <property type="match status" value="2"/>
</dbReference>
<feature type="non-terminal residue" evidence="4">
    <location>
        <position position="1"/>
    </location>
</feature>
<evidence type="ECO:0008006" key="6">
    <source>
        <dbReference type="Google" id="ProtNLM"/>
    </source>
</evidence>
<dbReference type="Gramene" id="TVU00683">
    <property type="protein sequence ID" value="TVU00683"/>
    <property type="gene ID" value="EJB05_53891"/>
</dbReference>
<evidence type="ECO:0000313" key="4">
    <source>
        <dbReference type="EMBL" id="TVU00683.1"/>
    </source>
</evidence>
<feature type="domain" description="F-box associated beta-propeller type 3" evidence="3">
    <location>
        <begin position="15"/>
        <end position="219"/>
    </location>
</feature>
<evidence type="ECO:0000259" key="2">
    <source>
        <dbReference type="Pfam" id="PF07734"/>
    </source>
</evidence>
<dbReference type="InterPro" id="IPR006527">
    <property type="entry name" value="F-box-assoc_dom_typ1"/>
</dbReference>
<dbReference type="OrthoDB" id="642531at2759"/>
<dbReference type="InterPro" id="IPR013187">
    <property type="entry name" value="F-box-assoc_dom_typ3"/>
</dbReference>
<dbReference type="InterPro" id="IPR036047">
    <property type="entry name" value="F-box-like_dom_sf"/>
</dbReference>
<dbReference type="InterPro" id="IPR001810">
    <property type="entry name" value="F-box_dom"/>
</dbReference>
<dbReference type="SUPFAM" id="SSF81383">
    <property type="entry name" value="F-box domain"/>
    <property type="match status" value="1"/>
</dbReference>
<dbReference type="AlphaFoldDB" id="A0A5J9SNX2"/>
<name>A0A5J9SNX2_9POAL</name>
<reference evidence="4 5" key="1">
    <citation type="journal article" date="2019" name="Sci. Rep.">
        <title>A high-quality genome of Eragrostis curvula grass provides insights into Poaceae evolution and supports new strategies to enhance forage quality.</title>
        <authorList>
            <person name="Carballo J."/>
            <person name="Santos B.A.C.M."/>
            <person name="Zappacosta D."/>
            <person name="Garbus I."/>
            <person name="Selva J.P."/>
            <person name="Gallo C.A."/>
            <person name="Diaz A."/>
            <person name="Albertini E."/>
            <person name="Caccamo M."/>
            <person name="Echenique V."/>
        </authorList>
    </citation>
    <scope>NUCLEOTIDE SEQUENCE [LARGE SCALE GENOMIC DNA]</scope>
    <source>
        <strain evidence="5">cv. Victoria</strain>
        <tissue evidence="4">Leaf</tissue>
    </source>
</reference>
<keyword evidence="5" id="KW-1185">Reference proteome</keyword>
<dbReference type="Pfam" id="PF07734">
    <property type="entry name" value="FBA_1"/>
    <property type="match status" value="1"/>
</dbReference>
<accession>A0A5J9SNX2</accession>
<feature type="domain" description="F-box" evidence="1">
    <location>
        <begin position="320"/>
        <end position="352"/>
    </location>
</feature>
<dbReference type="InterPro" id="IPR017451">
    <property type="entry name" value="F-box-assoc_interact_dom"/>
</dbReference>
<dbReference type="Pfam" id="PF00646">
    <property type="entry name" value="F-box"/>
    <property type="match status" value="1"/>
</dbReference>
<dbReference type="PANTHER" id="PTHR31672:SF13">
    <property type="entry name" value="F-BOX PROTEIN CPR30-LIKE"/>
    <property type="match status" value="1"/>
</dbReference>
<dbReference type="PANTHER" id="PTHR31672">
    <property type="entry name" value="BNACNNG10540D PROTEIN"/>
    <property type="match status" value="1"/>
</dbReference>
<comment type="caution">
    <text evidence="4">The sequence shown here is derived from an EMBL/GenBank/DDBJ whole genome shotgun (WGS) entry which is preliminary data.</text>
</comment>